<accession>A0A812MB80</accession>
<protein>
    <submittedName>
        <fullName evidence="1">Uncharacterized protein</fullName>
    </submittedName>
</protein>
<organism evidence="1 2">
    <name type="scientific">Symbiodinium natans</name>
    <dbReference type="NCBI Taxonomy" id="878477"/>
    <lineage>
        <taxon>Eukaryota</taxon>
        <taxon>Sar</taxon>
        <taxon>Alveolata</taxon>
        <taxon>Dinophyceae</taxon>
        <taxon>Suessiales</taxon>
        <taxon>Symbiodiniaceae</taxon>
        <taxon>Symbiodinium</taxon>
    </lineage>
</organism>
<comment type="caution">
    <text evidence="1">The sequence shown here is derived from an EMBL/GenBank/DDBJ whole genome shotgun (WGS) entry which is preliminary data.</text>
</comment>
<sequence length="823" mass="92512">MKGQQGCKLKYLRLDFSIPGKRAAAWAWGQGASGKSRPSNSREFACLRARWQLFASRGGLRMLVRTLLLVSAFPCTGERRDLSTLFINDEGVRHKSACSGLSESACAAEAQCFWKTKWPYKSWCESVCKDYSSEGSCPHPQCRWARSGFGKLWKSCVPQDFSACQANHCPAADCVKVPGEVPKCYPKCYRFGHDKCPAPMCRSHKGGPCEPAQVVMQDCLDLNRTECTLLAPDRCAWGGEPGTMRKLLDKLFKTTDPKEELGFCEEVGFVDAWNKLKKGHSADWFETCASLSTHACRSFTEHCEVRKFFNRVDQRRCTLNWKEDERVQIDAVSIRLRAALRWKKFKAHAAEKSYQALFLSLMAVGGLLQTTSDVIRFVGAFTGHVVGLVPLIGQPLKRVIGGRGARNGVFLHRGEKHGIFDYVADGVLQIMNAGRYVVFDPITSMEVSAEDMMSRKDDPVGLSMKWEHVMLPSIKFCQQMFNNAMVLSEETVRDLAKKLRESADSCRDRLTENVVGGRIGKVNKFNGQALSGLNDVCVDLCMALVDTLHHNIANLMLAAGMGSKPLDESCARYVVQPVEAEMLGCCADRCGWTGKFCKDWPFMSIASKKVWIAECCTEYQVVEKSERSRLCDSIGSKAEREAFHREDQKENPDGYLARTAGYTAAKRWRELFAPASSTDSLVQTQNDDCGEKFKDKNHCGKLNEDAVSECTNAGGWVPIKKDKTSGECESMYQTMERNNLHVSVEHPDECLEALEQEDLWAVEFHLEQVSVDTRKSYQASCYKHKRSDEFSDCYDCSDKRRLKDISERDKPESLEATAYVFLQ</sequence>
<dbReference type="EMBL" id="CAJNDS010001513">
    <property type="protein sequence ID" value="CAE7263252.1"/>
    <property type="molecule type" value="Genomic_DNA"/>
</dbReference>
<evidence type="ECO:0000313" key="2">
    <source>
        <dbReference type="Proteomes" id="UP000604046"/>
    </source>
</evidence>
<dbReference type="Proteomes" id="UP000604046">
    <property type="component" value="Unassembled WGS sequence"/>
</dbReference>
<dbReference type="AlphaFoldDB" id="A0A812MB80"/>
<evidence type="ECO:0000313" key="1">
    <source>
        <dbReference type="EMBL" id="CAE7263252.1"/>
    </source>
</evidence>
<proteinExistence type="predicted"/>
<gene>
    <name evidence="1" type="ORF">SNAT2548_LOCUS13837</name>
</gene>
<keyword evidence="2" id="KW-1185">Reference proteome</keyword>
<reference evidence="1" key="1">
    <citation type="submission" date="2021-02" db="EMBL/GenBank/DDBJ databases">
        <authorList>
            <person name="Dougan E. K."/>
            <person name="Rhodes N."/>
            <person name="Thang M."/>
            <person name="Chan C."/>
        </authorList>
    </citation>
    <scope>NUCLEOTIDE SEQUENCE</scope>
</reference>
<name>A0A812MB80_9DINO</name>